<feature type="compositionally biased region" description="Basic and acidic residues" evidence="1">
    <location>
        <begin position="214"/>
        <end position="239"/>
    </location>
</feature>
<evidence type="ECO:0000256" key="1">
    <source>
        <dbReference type="SAM" id="MobiDB-lite"/>
    </source>
</evidence>
<protein>
    <submittedName>
        <fullName evidence="2">Uncharacterized protein</fullName>
    </submittedName>
</protein>
<feature type="compositionally biased region" description="Basic and acidic residues" evidence="1">
    <location>
        <begin position="168"/>
        <end position="186"/>
    </location>
</feature>
<name>A0AAD7GBT4_MYCRO</name>
<dbReference type="AlphaFoldDB" id="A0AAD7GBT4"/>
<sequence length="245" mass="28555">MVPTEVESWDALTFFRDILHLEPRDVGTQFELWAVAHDKGESFPRRFECSCSFFFQGLTGTDTLRSMRKEVTKYIADGLLDASRKKKIAMNYASYQKAIVLGAGCILKGYPFEGEPVNPNSINDVESIRKLRDTLKSSECFWYRLSQREKELERLEYKHLIEEGEIQERTRKTRSDKNKPHKKDNELLSTWSKDVGAKSRRVWAEDSDEEESEPERPAKRVQRKDADGKDQSSEKEGGRVRRRRV</sequence>
<keyword evidence="3" id="KW-1185">Reference proteome</keyword>
<dbReference type="EMBL" id="JARKIE010000145">
    <property type="protein sequence ID" value="KAJ7676188.1"/>
    <property type="molecule type" value="Genomic_DNA"/>
</dbReference>
<accession>A0AAD7GBT4</accession>
<organism evidence="2 3">
    <name type="scientific">Mycena rosella</name>
    <name type="common">Pink bonnet</name>
    <name type="synonym">Agaricus rosellus</name>
    <dbReference type="NCBI Taxonomy" id="1033263"/>
    <lineage>
        <taxon>Eukaryota</taxon>
        <taxon>Fungi</taxon>
        <taxon>Dikarya</taxon>
        <taxon>Basidiomycota</taxon>
        <taxon>Agaricomycotina</taxon>
        <taxon>Agaricomycetes</taxon>
        <taxon>Agaricomycetidae</taxon>
        <taxon>Agaricales</taxon>
        <taxon>Marasmiineae</taxon>
        <taxon>Mycenaceae</taxon>
        <taxon>Mycena</taxon>
    </lineage>
</organism>
<evidence type="ECO:0000313" key="2">
    <source>
        <dbReference type="EMBL" id="KAJ7676188.1"/>
    </source>
</evidence>
<proteinExistence type="predicted"/>
<dbReference type="Proteomes" id="UP001221757">
    <property type="component" value="Unassembled WGS sequence"/>
</dbReference>
<reference evidence="2" key="1">
    <citation type="submission" date="2023-03" db="EMBL/GenBank/DDBJ databases">
        <title>Massive genome expansion in bonnet fungi (Mycena s.s.) driven by repeated elements and novel gene families across ecological guilds.</title>
        <authorList>
            <consortium name="Lawrence Berkeley National Laboratory"/>
            <person name="Harder C.B."/>
            <person name="Miyauchi S."/>
            <person name="Viragh M."/>
            <person name="Kuo A."/>
            <person name="Thoen E."/>
            <person name="Andreopoulos B."/>
            <person name="Lu D."/>
            <person name="Skrede I."/>
            <person name="Drula E."/>
            <person name="Henrissat B."/>
            <person name="Morin E."/>
            <person name="Kohler A."/>
            <person name="Barry K."/>
            <person name="LaButti K."/>
            <person name="Morin E."/>
            <person name="Salamov A."/>
            <person name="Lipzen A."/>
            <person name="Mereny Z."/>
            <person name="Hegedus B."/>
            <person name="Baldrian P."/>
            <person name="Stursova M."/>
            <person name="Weitz H."/>
            <person name="Taylor A."/>
            <person name="Grigoriev I.V."/>
            <person name="Nagy L.G."/>
            <person name="Martin F."/>
            <person name="Kauserud H."/>
        </authorList>
    </citation>
    <scope>NUCLEOTIDE SEQUENCE</scope>
    <source>
        <strain evidence="2">CBHHK067</strain>
    </source>
</reference>
<feature type="region of interest" description="Disordered" evidence="1">
    <location>
        <begin position="168"/>
        <end position="245"/>
    </location>
</feature>
<gene>
    <name evidence="2" type="ORF">B0H17DRAFT_945596</name>
</gene>
<evidence type="ECO:0000313" key="3">
    <source>
        <dbReference type="Proteomes" id="UP001221757"/>
    </source>
</evidence>
<comment type="caution">
    <text evidence="2">The sequence shown here is derived from an EMBL/GenBank/DDBJ whole genome shotgun (WGS) entry which is preliminary data.</text>
</comment>